<accession>B3IUM0</accession>
<dbReference type="PANTHER" id="PTHR43507:SF20">
    <property type="entry name" value="NADH-UBIQUINONE OXIDOREDUCTASE CHAIN 4"/>
    <property type="match status" value="1"/>
</dbReference>
<reference evidence="19" key="1">
    <citation type="submission" date="2007-04" db="EMBL/GenBank/DDBJ databases">
        <title>Mitochondrial gene order and molecular phylogenetic analyses indicate that the Leptotrombidium mite is a paraphyletic.</title>
        <authorList>
            <person name="Mitani H."/>
            <person name="Yuasa S."/>
            <person name="Takahashi M."/>
            <person name="Fukunaga M."/>
        </authorList>
    </citation>
    <scope>NUCLEOTIDE SEQUENCE</scope>
    <source>
        <strain evidence="19">TWHW-1</strain>
    </source>
</reference>
<evidence type="ECO:0000256" key="10">
    <source>
        <dbReference type="ARBA" id="ARBA00022982"/>
    </source>
</evidence>
<feature type="transmembrane region" description="Helical" evidence="17">
    <location>
        <begin position="121"/>
        <end position="144"/>
    </location>
</feature>
<comment type="subcellular location">
    <subcellularLocation>
        <location evidence="2 17">Mitochondrion membrane</location>
        <topology evidence="2 17">Multi-pass membrane protein</topology>
    </subcellularLocation>
</comment>
<evidence type="ECO:0000256" key="15">
    <source>
        <dbReference type="ARBA" id="ARBA00023136"/>
    </source>
</evidence>
<keyword evidence="8 17" id="KW-0812">Transmembrane</keyword>
<evidence type="ECO:0000256" key="11">
    <source>
        <dbReference type="ARBA" id="ARBA00022989"/>
    </source>
</evidence>
<dbReference type="GO" id="GO:0048039">
    <property type="term" value="F:ubiquinone binding"/>
    <property type="evidence" value="ECO:0007669"/>
    <property type="project" value="TreeGrafter"/>
</dbReference>
<evidence type="ECO:0000256" key="1">
    <source>
        <dbReference type="ARBA" id="ARBA00003257"/>
    </source>
</evidence>
<dbReference type="InterPro" id="IPR001750">
    <property type="entry name" value="ND/Mrp_TM"/>
</dbReference>
<evidence type="ECO:0000256" key="12">
    <source>
        <dbReference type="ARBA" id="ARBA00023027"/>
    </source>
</evidence>
<evidence type="ECO:0000256" key="9">
    <source>
        <dbReference type="ARBA" id="ARBA00022967"/>
    </source>
</evidence>
<feature type="transmembrane region" description="Helical" evidence="17">
    <location>
        <begin position="192"/>
        <end position="221"/>
    </location>
</feature>
<keyword evidence="15 17" id="KW-0472">Membrane</keyword>
<keyword evidence="7 17" id="KW-0679">Respiratory chain</keyword>
<dbReference type="PANTHER" id="PTHR43507">
    <property type="entry name" value="NADH-UBIQUINONE OXIDOREDUCTASE CHAIN 4"/>
    <property type="match status" value="1"/>
</dbReference>
<dbReference type="EC" id="7.1.1.2" evidence="4 17"/>
<organism evidence="19">
    <name type="scientific">Walchia hayashii</name>
    <dbReference type="NCBI Taxonomy" id="436352"/>
    <lineage>
        <taxon>Eukaryota</taxon>
        <taxon>Metazoa</taxon>
        <taxon>Ecdysozoa</taxon>
        <taxon>Arthropoda</taxon>
        <taxon>Chelicerata</taxon>
        <taxon>Arachnida</taxon>
        <taxon>Acari</taxon>
        <taxon>Acariformes</taxon>
        <taxon>Trombidiformes</taxon>
        <taxon>Prostigmata</taxon>
        <taxon>Anystina</taxon>
        <taxon>Parasitengona</taxon>
        <taxon>Trombiculoidea</taxon>
        <taxon>Trombiculidae</taxon>
        <taxon>Walchia</taxon>
    </lineage>
</organism>
<evidence type="ECO:0000256" key="17">
    <source>
        <dbReference type="RuleBase" id="RU003297"/>
    </source>
</evidence>
<evidence type="ECO:0000256" key="16">
    <source>
        <dbReference type="ARBA" id="ARBA00049551"/>
    </source>
</evidence>
<keyword evidence="13 17" id="KW-0830">Ubiquinone</keyword>
<comment type="catalytic activity">
    <reaction evidence="16 17">
        <text>a ubiquinone + NADH + 5 H(+)(in) = a ubiquinol + NAD(+) + 4 H(+)(out)</text>
        <dbReference type="Rhea" id="RHEA:29091"/>
        <dbReference type="Rhea" id="RHEA-COMP:9565"/>
        <dbReference type="Rhea" id="RHEA-COMP:9566"/>
        <dbReference type="ChEBI" id="CHEBI:15378"/>
        <dbReference type="ChEBI" id="CHEBI:16389"/>
        <dbReference type="ChEBI" id="CHEBI:17976"/>
        <dbReference type="ChEBI" id="CHEBI:57540"/>
        <dbReference type="ChEBI" id="CHEBI:57945"/>
        <dbReference type="EC" id="7.1.1.2"/>
    </reaction>
</comment>
<dbReference type="GO" id="GO:0031966">
    <property type="term" value="C:mitochondrial membrane"/>
    <property type="evidence" value="ECO:0007669"/>
    <property type="project" value="UniProtKB-SubCell"/>
</dbReference>
<feature type="transmembrane region" description="Helical" evidence="17">
    <location>
        <begin position="375"/>
        <end position="394"/>
    </location>
</feature>
<dbReference type="GO" id="GO:0003954">
    <property type="term" value="F:NADH dehydrogenase activity"/>
    <property type="evidence" value="ECO:0007669"/>
    <property type="project" value="TreeGrafter"/>
</dbReference>
<dbReference type="GO" id="GO:0015990">
    <property type="term" value="P:electron transport coupled proton transport"/>
    <property type="evidence" value="ECO:0007669"/>
    <property type="project" value="TreeGrafter"/>
</dbReference>
<feature type="transmembrane region" description="Helical" evidence="17">
    <location>
        <begin position="150"/>
        <end position="171"/>
    </location>
</feature>
<comment type="function">
    <text evidence="1">Core subunit of the mitochondrial membrane respiratory chain NADH dehydrogenase (Complex I) that is believed to belong to the minimal assembly required for catalysis. Complex I functions in the transfer of electrons from NADH to the respiratory chain. The immediate electron acceptor for the enzyme is believed to be ubiquinone.</text>
</comment>
<geneLocation type="mitochondrion" evidence="19"/>
<keyword evidence="11 17" id="KW-1133">Transmembrane helix</keyword>
<keyword evidence="6 17" id="KW-0813">Transport</keyword>
<dbReference type="CTD" id="4538"/>
<evidence type="ECO:0000256" key="7">
    <source>
        <dbReference type="ARBA" id="ARBA00022660"/>
    </source>
</evidence>
<evidence type="ECO:0000256" key="5">
    <source>
        <dbReference type="ARBA" id="ARBA00021006"/>
    </source>
</evidence>
<feature type="domain" description="NADH:quinone oxidoreductase/Mrp antiporter transmembrane" evidence="18">
    <location>
        <begin position="88"/>
        <end position="365"/>
    </location>
</feature>
<evidence type="ECO:0000256" key="14">
    <source>
        <dbReference type="ARBA" id="ARBA00023128"/>
    </source>
</evidence>
<proteinExistence type="inferred from homology"/>
<feature type="transmembrane region" description="Helical" evidence="17">
    <location>
        <begin position="400"/>
        <end position="417"/>
    </location>
</feature>
<feature type="transmembrane region" description="Helical" evidence="17">
    <location>
        <begin position="318"/>
        <end position="336"/>
    </location>
</feature>
<feature type="transmembrane region" description="Helical" evidence="17">
    <location>
        <begin position="47"/>
        <end position="67"/>
    </location>
</feature>
<evidence type="ECO:0000256" key="4">
    <source>
        <dbReference type="ARBA" id="ARBA00012944"/>
    </source>
</evidence>
<feature type="transmembrane region" description="Helical" evidence="17">
    <location>
        <begin position="17"/>
        <end position="35"/>
    </location>
</feature>
<gene>
    <name evidence="19" type="primary">ND4</name>
</gene>
<evidence type="ECO:0000256" key="2">
    <source>
        <dbReference type="ARBA" id="ARBA00004225"/>
    </source>
</evidence>
<comment type="function">
    <text evidence="17">Core subunit of the mitochondrial membrane respiratory chain NADH dehydrogenase (Complex I) which catalyzes electron transfer from NADH through the respiratory chain, using ubiquinone as an electron acceptor. Essential for the catalytic activity and assembly of complex I.</text>
</comment>
<dbReference type="InterPro" id="IPR003918">
    <property type="entry name" value="NADH_UbQ_OxRdtase"/>
</dbReference>
<evidence type="ECO:0000256" key="13">
    <source>
        <dbReference type="ARBA" id="ARBA00023075"/>
    </source>
</evidence>
<feature type="transmembrane region" description="Helical" evidence="17">
    <location>
        <begin position="227"/>
        <end position="245"/>
    </location>
</feature>
<dbReference type="EMBL" id="AB300500">
    <property type="protein sequence ID" value="BAG24174.1"/>
    <property type="molecule type" value="Genomic_DNA"/>
</dbReference>
<evidence type="ECO:0000256" key="6">
    <source>
        <dbReference type="ARBA" id="ARBA00022448"/>
    </source>
</evidence>
<evidence type="ECO:0000313" key="19">
    <source>
        <dbReference type="EMBL" id="BAG24174.1"/>
    </source>
</evidence>
<dbReference type="AlphaFoldDB" id="B3IUM0"/>
<keyword evidence="10 17" id="KW-0249">Electron transport</keyword>
<name>B3IUM0_9ACAR</name>
<keyword evidence="14 17" id="KW-0496">Mitochondrion</keyword>
<feature type="transmembrane region" description="Helical" evidence="17">
    <location>
        <begin position="279"/>
        <end position="297"/>
    </location>
</feature>
<feature type="transmembrane region" description="Helical" evidence="17">
    <location>
        <begin position="79"/>
        <end position="109"/>
    </location>
</feature>
<keyword evidence="9" id="KW-1278">Translocase</keyword>
<dbReference type="GO" id="GO:0042773">
    <property type="term" value="P:ATP synthesis coupled electron transport"/>
    <property type="evidence" value="ECO:0007669"/>
    <property type="project" value="InterPro"/>
</dbReference>
<evidence type="ECO:0000259" key="18">
    <source>
        <dbReference type="Pfam" id="PF00361"/>
    </source>
</evidence>
<dbReference type="GO" id="GO:0008137">
    <property type="term" value="F:NADH dehydrogenase (ubiquinone) activity"/>
    <property type="evidence" value="ECO:0007669"/>
    <property type="project" value="UniProtKB-UniRule"/>
</dbReference>
<feature type="transmembrane region" description="Helical" evidence="17">
    <location>
        <begin position="252"/>
        <end position="273"/>
    </location>
</feature>
<comment type="similarity">
    <text evidence="3 17">Belongs to the complex I subunit 4 family.</text>
</comment>
<evidence type="ECO:0000256" key="8">
    <source>
        <dbReference type="ARBA" id="ARBA00022692"/>
    </source>
</evidence>
<dbReference type="PRINTS" id="PR01437">
    <property type="entry name" value="NUOXDRDTASE4"/>
</dbReference>
<evidence type="ECO:0000256" key="3">
    <source>
        <dbReference type="ARBA" id="ARBA00009025"/>
    </source>
</evidence>
<protein>
    <recommendedName>
        <fullName evidence="5 17">NADH-ubiquinone oxidoreductase chain 4</fullName>
        <ecNumber evidence="4 17">7.1.1.2</ecNumber>
    </recommendedName>
</protein>
<dbReference type="RefSeq" id="YP_001837118.1">
    <property type="nucleotide sequence ID" value="NC_010595.1"/>
</dbReference>
<dbReference type="Pfam" id="PF00361">
    <property type="entry name" value="Proton_antipo_M"/>
    <property type="match status" value="1"/>
</dbReference>
<keyword evidence="12 17" id="KW-0520">NAD</keyword>
<feature type="transmembrane region" description="Helical" evidence="17">
    <location>
        <begin position="348"/>
        <end position="368"/>
    </location>
</feature>
<dbReference type="GeneID" id="6220779"/>
<sequence>MELIIFFGVFMKLLNKIYSLILTLGFFLGVLLLSFTKESVFFQLDVFSWCLSLLSIFIFILIMLATFGESFLFHLLLGFLLFTFMISNLFLFFVFFEWTVFPTFFLILGFGFNMGRLQASLFFLFYTLTFSLPFLFFVLNLYFLEGGLSMFFLGFVEISFIWGLCILLVFSSKLPVYFLHLWLPKAHVEAPLGGSMVLAAVLLKLGSYGVIRMVFLFFWLIKPYVKIGFSLGLIGGLIAGLSCYSQVDLKRMVAFMSVSHMGLMFSGMLSFFYSGYIGSLMFMISHGLISSGLFFMVNFFYQRFFSRSILKLKGGMSFLSYVSFFSFLLLAGNLALPPTLSFMSEVHLIWSLVSFSLISSLFIFLLVIVGSSYTVHLYVSMFHGNDFLLGIGISGSVQEISSLFFHFLPLFVLVICLN</sequence>